<feature type="region of interest" description="Disordered" evidence="1">
    <location>
        <begin position="1"/>
        <end position="43"/>
    </location>
</feature>
<evidence type="ECO:0000256" key="1">
    <source>
        <dbReference type="SAM" id="MobiDB-lite"/>
    </source>
</evidence>
<name>X0WFJ6_9ZZZZ</name>
<feature type="compositionally biased region" description="Basic residues" evidence="1">
    <location>
        <begin position="32"/>
        <end position="43"/>
    </location>
</feature>
<dbReference type="AlphaFoldDB" id="X0WFJ6"/>
<reference evidence="2" key="1">
    <citation type="journal article" date="2014" name="Front. Microbiol.">
        <title>High frequency of phylogenetically diverse reductive dehalogenase-homologous genes in deep subseafloor sedimentary metagenomes.</title>
        <authorList>
            <person name="Kawai M."/>
            <person name="Futagami T."/>
            <person name="Toyoda A."/>
            <person name="Takaki Y."/>
            <person name="Nishi S."/>
            <person name="Hori S."/>
            <person name="Arai W."/>
            <person name="Tsubouchi T."/>
            <person name="Morono Y."/>
            <person name="Uchiyama I."/>
            <person name="Ito T."/>
            <person name="Fujiyama A."/>
            <person name="Inagaki F."/>
            <person name="Takami H."/>
        </authorList>
    </citation>
    <scope>NUCLEOTIDE SEQUENCE</scope>
    <source>
        <strain evidence="2">Expedition CK06-06</strain>
    </source>
</reference>
<feature type="compositionally biased region" description="Basic and acidic residues" evidence="1">
    <location>
        <begin position="1"/>
        <end position="13"/>
    </location>
</feature>
<accession>X0WFJ6</accession>
<protein>
    <submittedName>
        <fullName evidence="2">Uncharacterized protein</fullName>
    </submittedName>
</protein>
<organism evidence="2">
    <name type="scientific">marine sediment metagenome</name>
    <dbReference type="NCBI Taxonomy" id="412755"/>
    <lineage>
        <taxon>unclassified sequences</taxon>
        <taxon>metagenomes</taxon>
        <taxon>ecological metagenomes</taxon>
    </lineage>
</organism>
<feature type="compositionally biased region" description="Basic residues" evidence="1">
    <location>
        <begin position="14"/>
        <end position="23"/>
    </location>
</feature>
<gene>
    <name evidence="2" type="ORF">S01H1_51461</name>
</gene>
<proteinExistence type="predicted"/>
<dbReference type="EMBL" id="BARS01033204">
    <property type="protein sequence ID" value="GAG23308.1"/>
    <property type="molecule type" value="Genomic_DNA"/>
</dbReference>
<evidence type="ECO:0000313" key="2">
    <source>
        <dbReference type="EMBL" id="GAG23308.1"/>
    </source>
</evidence>
<sequence length="43" mass="4961">MARTIDSQKESAKIKRPLIHAKAKTSNLKTSKNYKKKYRGQGR</sequence>
<comment type="caution">
    <text evidence="2">The sequence shown here is derived from an EMBL/GenBank/DDBJ whole genome shotgun (WGS) entry which is preliminary data.</text>
</comment>